<dbReference type="GO" id="GO:0004869">
    <property type="term" value="F:cysteine-type endopeptidase inhibitor activity"/>
    <property type="evidence" value="ECO:0007669"/>
    <property type="project" value="UniProtKB-KW"/>
</dbReference>
<accession>A0A1N6Q4M1</accession>
<dbReference type="EMBL" id="FTMP01000002">
    <property type="protein sequence ID" value="SIQ11497.1"/>
    <property type="molecule type" value="Genomic_DNA"/>
</dbReference>
<name>A0A1N6Q4M1_AQUAC</name>
<dbReference type="PANTHER" id="PTHR36530">
    <property type="entry name" value="INHIBITOR OF CYSTEINE PEPTIDASE"/>
    <property type="match status" value="1"/>
</dbReference>
<evidence type="ECO:0000313" key="5">
    <source>
        <dbReference type="EMBL" id="SIQ11497.1"/>
    </source>
</evidence>
<protein>
    <submittedName>
        <fullName evidence="5">Inhibitor of cysteine peptidase</fullName>
    </submittedName>
</protein>
<keyword evidence="2" id="KW-0789">Thiol protease inhibitor</keyword>
<dbReference type="Pfam" id="PF09394">
    <property type="entry name" value="Inhibitor_I42"/>
    <property type="match status" value="1"/>
</dbReference>
<evidence type="ECO:0000259" key="4">
    <source>
        <dbReference type="Pfam" id="PF09394"/>
    </source>
</evidence>
<evidence type="ECO:0000256" key="3">
    <source>
        <dbReference type="SAM" id="SignalP"/>
    </source>
</evidence>
<dbReference type="SUPFAM" id="SSF141066">
    <property type="entry name" value="ICP-like"/>
    <property type="match status" value="1"/>
</dbReference>
<keyword evidence="3" id="KW-0732">Signal</keyword>
<reference evidence="5 6" key="1">
    <citation type="submission" date="2017-01" db="EMBL/GenBank/DDBJ databases">
        <authorList>
            <person name="Mah S.A."/>
            <person name="Swanson W.J."/>
            <person name="Moy G.W."/>
            <person name="Vacquier V.D."/>
        </authorList>
    </citation>
    <scope>NUCLEOTIDE SEQUENCE [LARGE SCALE GENOMIC DNA]</scope>
    <source>
        <strain evidence="5 6">RU36E</strain>
    </source>
</reference>
<feature type="signal peptide" evidence="3">
    <location>
        <begin position="1"/>
        <end position="17"/>
    </location>
</feature>
<organism evidence="5 6">
    <name type="scientific">Aquipseudomonas alcaligenes</name>
    <name type="common">Pseudomonas alcaligenes</name>
    <dbReference type="NCBI Taxonomy" id="43263"/>
    <lineage>
        <taxon>Bacteria</taxon>
        <taxon>Pseudomonadati</taxon>
        <taxon>Pseudomonadota</taxon>
        <taxon>Gammaproteobacteria</taxon>
        <taxon>Pseudomonadales</taxon>
        <taxon>Pseudomonadaceae</taxon>
        <taxon>Aquipseudomonas</taxon>
    </lineage>
</organism>
<feature type="chain" id="PRO_5012703877" evidence="3">
    <location>
        <begin position="18"/>
        <end position="133"/>
    </location>
</feature>
<dbReference type="RefSeq" id="WP_076424981.1">
    <property type="nucleotide sequence ID" value="NZ_FTMP01000002.1"/>
</dbReference>
<proteinExistence type="predicted"/>
<keyword evidence="1" id="KW-0646">Protease inhibitor</keyword>
<dbReference type="InterPro" id="IPR018990">
    <property type="entry name" value="Prot_inh_I42_chagasin"/>
</dbReference>
<dbReference type="Proteomes" id="UP000185841">
    <property type="component" value="Unassembled WGS sequence"/>
</dbReference>
<gene>
    <name evidence="5" type="ORF">SAMN05878282_102215</name>
</gene>
<evidence type="ECO:0000256" key="2">
    <source>
        <dbReference type="ARBA" id="ARBA00022704"/>
    </source>
</evidence>
<sequence>MNRAYRLLLPCSLALLAACTTQPKPSVSVEEKQLGRCPMQLHRGQTLTVTLPSNPTTGFRWVVEDAASGVLRSLGQEVYTTPEDAGVVGAAGQSSWRYQVYQAGEGRLLMHYRRPWEAEVAPAKTIDCQISVR</sequence>
<dbReference type="AlphaFoldDB" id="A0A1N6Q4M1"/>
<dbReference type="InterPro" id="IPR052781">
    <property type="entry name" value="Cys_protease_inhibitor_I42"/>
</dbReference>
<dbReference type="PROSITE" id="PS51257">
    <property type="entry name" value="PROKAR_LIPOPROTEIN"/>
    <property type="match status" value="1"/>
</dbReference>
<dbReference type="InterPro" id="IPR036331">
    <property type="entry name" value="Chagasin-like_sf"/>
</dbReference>
<dbReference type="Gene3D" id="2.60.40.2020">
    <property type="match status" value="1"/>
</dbReference>
<feature type="domain" description="Proteinase inhibitor I42 chagasin" evidence="4">
    <location>
        <begin position="41"/>
        <end position="130"/>
    </location>
</feature>
<evidence type="ECO:0000313" key="6">
    <source>
        <dbReference type="Proteomes" id="UP000185841"/>
    </source>
</evidence>
<evidence type="ECO:0000256" key="1">
    <source>
        <dbReference type="ARBA" id="ARBA00022690"/>
    </source>
</evidence>
<dbReference type="PANTHER" id="PTHR36530:SF1">
    <property type="entry name" value="AMOEBIASIN-1"/>
    <property type="match status" value="1"/>
</dbReference>